<evidence type="ECO:0000313" key="3">
    <source>
        <dbReference type="Proteomes" id="UP001336250"/>
    </source>
</evidence>
<evidence type="ECO:0000313" key="2">
    <source>
        <dbReference type="EMBL" id="MEF7612826.1"/>
    </source>
</evidence>
<dbReference type="Proteomes" id="UP001336250">
    <property type="component" value="Unassembled WGS sequence"/>
</dbReference>
<evidence type="ECO:0000256" key="1">
    <source>
        <dbReference type="SAM" id="SignalP"/>
    </source>
</evidence>
<dbReference type="EMBL" id="JAZIBG010000009">
    <property type="protein sequence ID" value="MEF7612826.1"/>
    <property type="molecule type" value="Genomic_DNA"/>
</dbReference>
<keyword evidence="1" id="KW-0732">Signal</keyword>
<feature type="signal peptide" evidence="1">
    <location>
        <begin position="1"/>
        <end position="26"/>
    </location>
</feature>
<reference evidence="2 3" key="1">
    <citation type="submission" date="2024-02" db="EMBL/GenBank/DDBJ databases">
        <title>Genome sequence of Aquincola sp. MAHUQ-54.</title>
        <authorList>
            <person name="Huq M.A."/>
        </authorList>
    </citation>
    <scope>NUCLEOTIDE SEQUENCE [LARGE SCALE GENOMIC DNA]</scope>
    <source>
        <strain evidence="2 3">MAHUQ-54</strain>
    </source>
</reference>
<feature type="chain" id="PRO_5043701469" evidence="1">
    <location>
        <begin position="27"/>
        <end position="93"/>
    </location>
</feature>
<protein>
    <submittedName>
        <fullName evidence="2">Uncharacterized protein</fullName>
    </submittedName>
</protein>
<proteinExistence type="predicted"/>
<accession>A0AAW9Q1L3</accession>
<sequence>MTGKLKIVARGLWTLAALGAAGAAHAALEPAPAETRAVVVAHGLPALAGEPAHAVAAPAEARAEGVAASDLALLLGGMGAVGFVAMRRRGPDA</sequence>
<dbReference type="RefSeq" id="WP_332287719.1">
    <property type="nucleotide sequence ID" value="NZ_JAZIBG010000009.1"/>
</dbReference>
<gene>
    <name evidence="2" type="ORF">V4F39_02815</name>
</gene>
<name>A0AAW9Q1L3_9BURK</name>
<dbReference type="AlphaFoldDB" id="A0AAW9Q1L3"/>
<organism evidence="2 3">
    <name type="scientific">Aquincola agrisoli</name>
    <dbReference type="NCBI Taxonomy" id="3119538"/>
    <lineage>
        <taxon>Bacteria</taxon>
        <taxon>Pseudomonadati</taxon>
        <taxon>Pseudomonadota</taxon>
        <taxon>Betaproteobacteria</taxon>
        <taxon>Burkholderiales</taxon>
        <taxon>Sphaerotilaceae</taxon>
        <taxon>Aquincola</taxon>
    </lineage>
</organism>
<keyword evidence="3" id="KW-1185">Reference proteome</keyword>
<comment type="caution">
    <text evidence="2">The sequence shown here is derived from an EMBL/GenBank/DDBJ whole genome shotgun (WGS) entry which is preliminary data.</text>
</comment>